<dbReference type="Proteomes" id="UP001148299">
    <property type="component" value="Unassembled WGS sequence"/>
</dbReference>
<dbReference type="PANTHER" id="PTHR34997">
    <property type="entry name" value="AM15"/>
    <property type="match status" value="1"/>
</dbReference>
<evidence type="ECO:0000313" key="6">
    <source>
        <dbReference type="Proteomes" id="UP001148299"/>
    </source>
</evidence>
<organism evidence="5 6">
    <name type="scientific">Penicillium brevicompactum</name>
    <dbReference type="NCBI Taxonomy" id="5074"/>
    <lineage>
        <taxon>Eukaryota</taxon>
        <taxon>Fungi</taxon>
        <taxon>Dikarya</taxon>
        <taxon>Ascomycota</taxon>
        <taxon>Pezizomycotina</taxon>
        <taxon>Eurotiomycetes</taxon>
        <taxon>Eurotiomycetidae</taxon>
        <taxon>Eurotiales</taxon>
        <taxon>Aspergillaceae</taxon>
        <taxon>Penicillium</taxon>
    </lineage>
</organism>
<protein>
    <recommendedName>
        <fullName evidence="4">LysM domain-containing protein</fullName>
    </recommendedName>
</protein>
<keyword evidence="1" id="KW-0147">Chitin-binding</keyword>
<dbReference type="GO" id="GO:0008061">
    <property type="term" value="F:chitin binding"/>
    <property type="evidence" value="ECO:0007669"/>
    <property type="project" value="UniProtKB-KW"/>
</dbReference>
<accession>A0A9W9RNG0</accession>
<dbReference type="InterPro" id="IPR036779">
    <property type="entry name" value="LysM_dom_sf"/>
</dbReference>
<gene>
    <name evidence="5" type="ORF">N7541_004256</name>
</gene>
<dbReference type="InterPro" id="IPR052210">
    <property type="entry name" value="LysM1-like"/>
</dbReference>
<dbReference type="EMBL" id="JAPZBR010000002">
    <property type="protein sequence ID" value="KAJ5363412.1"/>
    <property type="molecule type" value="Genomic_DNA"/>
</dbReference>
<dbReference type="InterPro" id="IPR018392">
    <property type="entry name" value="LysM"/>
</dbReference>
<proteinExistence type="predicted"/>
<evidence type="ECO:0000256" key="3">
    <source>
        <dbReference type="SAM" id="MobiDB-lite"/>
    </source>
</evidence>
<feature type="domain" description="LysM" evidence="4">
    <location>
        <begin position="34"/>
        <end position="82"/>
    </location>
</feature>
<dbReference type="SMART" id="SM00257">
    <property type="entry name" value="LysM"/>
    <property type="match status" value="1"/>
</dbReference>
<keyword evidence="6" id="KW-1185">Reference proteome</keyword>
<comment type="caution">
    <text evidence="5">The sequence shown here is derived from an EMBL/GenBank/DDBJ whole genome shotgun (WGS) entry which is preliminary data.</text>
</comment>
<feature type="region of interest" description="Disordered" evidence="3">
    <location>
        <begin position="303"/>
        <end position="326"/>
    </location>
</feature>
<dbReference type="CDD" id="cd00118">
    <property type="entry name" value="LysM"/>
    <property type="match status" value="1"/>
</dbReference>
<dbReference type="SUPFAM" id="SSF54106">
    <property type="entry name" value="LysM domain"/>
    <property type="match status" value="1"/>
</dbReference>
<keyword evidence="2" id="KW-0843">Virulence</keyword>
<dbReference type="PROSITE" id="PS51782">
    <property type="entry name" value="LYSM"/>
    <property type="match status" value="2"/>
</dbReference>
<feature type="domain" description="LysM" evidence="4">
    <location>
        <begin position="129"/>
        <end position="175"/>
    </location>
</feature>
<evidence type="ECO:0000259" key="4">
    <source>
        <dbReference type="PROSITE" id="PS51782"/>
    </source>
</evidence>
<dbReference type="AlphaFoldDB" id="A0A9W9RNG0"/>
<dbReference type="Pfam" id="PF01476">
    <property type="entry name" value="LysM"/>
    <property type="match status" value="1"/>
</dbReference>
<dbReference type="PANTHER" id="PTHR34997:SF1">
    <property type="entry name" value="PEPTIDOGLYCAN-BINDING LYSIN DOMAIN"/>
    <property type="match status" value="1"/>
</dbReference>
<reference evidence="5" key="1">
    <citation type="submission" date="2022-12" db="EMBL/GenBank/DDBJ databases">
        <authorList>
            <person name="Petersen C."/>
        </authorList>
    </citation>
    <scope>NUCLEOTIDE SEQUENCE</scope>
    <source>
        <strain evidence="5">IBT 35675</strain>
    </source>
</reference>
<evidence type="ECO:0000256" key="2">
    <source>
        <dbReference type="ARBA" id="ARBA00023026"/>
    </source>
</evidence>
<evidence type="ECO:0000256" key="1">
    <source>
        <dbReference type="ARBA" id="ARBA00022669"/>
    </source>
</evidence>
<dbReference type="Gene3D" id="3.10.350.10">
    <property type="entry name" value="LysM domain"/>
    <property type="match status" value="2"/>
</dbReference>
<name>A0A9W9RNG0_PENBR</name>
<evidence type="ECO:0000313" key="5">
    <source>
        <dbReference type="EMBL" id="KAJ5363412.1"/>
    </source>
</evidence>
<sequence>MKGLIYIAVVASAQASHFGHQSLHRRATGSHNCKTHTVQDGDSCVSIGRSSGATWAQLLSWNSDINSECSNLGDLSGKDICVSNPSGDYAIPATSSSASSGATGSQSIITTTAPVPSPIVSGTNKKCAKYYQIGKDETCDTVTEKTGISKSDFMFLNPELTETCTNLQKDVYYCVQAVGDITTYSGHAGSTSDRFSKVSMTSVPSSASRPDFAGALKNNSIPAIPLAKDTRKDCYDYIWMNNITDNALADCWTMAMTIDVPKEDFIMWNPSLEKNATGYNYPCKLQSSSSYCVQLFKPTNTQTTRVQSPSSVAASSTQGPKSTTHA</sequence>
<reference evidence="5" key="2">
    <citation type="journal article" date="2023" name="IMA Fungus">
        <title>Comparative genomic study of the Penicillium genus elucidates a diverse pangenome and 15 lateral gene transfer events.</title>
        <authorList>
            <person name="Petersen C."/>
            <person name="Sorensen T."/>
            <person name="Nielsen M.R."/>
            <person name="Sondergaard T.E."/>
            <person name="Sorensen J.L."/>
            <person name="Fitzpatrick D.A."/>
            <person name="Frisvad J.C."/>
            <person name="Nielsen K.L."/>
        </authorList>
    </citation>
    <scope>NUCLEOTIDE SEQUENCE</scope>
    <source>
        <strain evidence="5">IBT 35675</strain>
    </source>
</reference>